<evidence type="ECO:0000256" key="5">
    <source>
        <dbReference type="ARBA" id="ARBA00022801"/>
    </source>
</evidence>
<evidence type="ECO:0000313" key="11">
    <source>
        <dbReference type="EMBL" id="RKP34066.1"/>
    </source>
</evidence>
<keyword evidence="3 8" id="KW-0540">Nuclease</keyword>
<comment type="catalytic activity">
    <reaction evidence="1 8">
        <text>Hydrolytically removes 5'-nucleotides successively from the 3'-hydroxy termini of 3'-hydroxy-terminated oligonucleotides.</text>
        <dbReference type="EC" id="3.1.4.1"/>
    </reaction>
</comment>
<keyword evidence="12" id="KW-1185">Reference proteome</keyword>
<feature type="compositionally biased region" description="Low complexity" evidence="9">
    <location>
        <begin position="219"/>
        <end position="232"/>
    </location>
</feature>
<proteinExistence type="inferred from homology"/>
<feature type="compositionally biased region" description="Low complexity" evidence="9">
    <location>
        <begin position="51"/>
        <end position="62"/>
    </location>
</feature>
<dbReference type="EMBL" id="ML003380">
    <property type="protein sequence ID" value="RKP34066.1"/>
    <property type="molecule type" value="Genomic_DNA"/>
</dbReference>
<evidence type="ECO:0000256" key="4">
    <source>
        <dbReference type="ARBA" id="ARBA00022723"/>
    </source>
</evidence>
<evidence type="ECO:0000256" key="2">
    <source>
        <dbReference type="ARBA" id="ARBA00005533"/>
    </source>
</evidence>
<protein>
    <recommendedName>
        <fullName evidence="8">Fanconi-associated nuclease</fullName>
        <ecNumber evidence="8">3.1.4.1</ecNumber>
    </recommendedName>
</protein>
<dbReference type="InterPro" id="IPR014883">
    <property type="entry name" value="VRR_NUC"/>
</dbReference>
<dbReference type="GO" id="GO:0036297">
    <property type="term" value="P:interstrand cross-link repair"/>
    <property type="evidence" value="ECO:0007669"/>
    <property type="project" value="InterPro"/>
</dbReference>
<dbReference type="InterPro" id="IPR033315">
    <property type="entry name" value="Fan1-like"/>
</dbReference>
<comment type="subcellular location">
    <subcellularLocation>
        <location evidence="8">Nucleus</location>
    </subcellularLocation>
</comment>
<dbReference type="Pfam" id="PF08774">
    <property type="entry name" value="VRR_NUC"/>
    <property type="match status" value="1"/>
</dbReference>
<dbReference type="InterPro" id="IPR049125">
    <property type="entry name" value="FAN1-like_WH"/>
</dbReference>
<evidence type="ECO:0000313" key="12">
    <source>
        <dbReference type="Proteomes" id="UP000268162"/>
    </source>
</evidence>
<dbReference type="STRING" id="215637.A0A4P9ZL88"/>
<dbReference type="GO" id="GO:0070336">
    <property type="term" value="F:flap-structured DNA binding"/>
    <property type="evidence" value="ECO:0007669"/>
    <property type="project" value="TreeGrafter"/>
</dbReference>
<feature type="domain" description="VRR-NUC" evidence="10">
    <location>
        <begin position="668"/>
        <end position="783"/>
    </location>
</feature>
<dbReference type="Pfam" id="PF21170">
    <property type="entry name" value="FAN1_TPR"/>
    <property type="match status" value="1"/>
</dbReference>
<keyword evidence="8" id="KW-0539">Nucleus</keyword>
<dbReference type="PANTHER" id="PTHR15749">
    <property type="entry name" value="FANCONI-ASSOCIATED NUCLEASE 1"/>
    <property type="match status" value="1"/>
</dbReference>
<dbReference type="Gene3D" id="3.40.1350.10">
    <property type="match status" value="1"/>
</dbReference>
<dbReference type="GO" id="GO:0004528">
    <property type="term" value="F:phosphodiesterase I activity"/>
    <property type="evidence" value="ECO:0007669"/>
    <property type="project" value="UniProtKB-EC"/>
</dbReference>
<dbReference type="Pfam" id="PF21315">
    <property type="entry name" value="FAN1_HTH"/>
    <property type="match status" value="1"/>
</dbReference>
<comment type="cofactor">
    <cofactor evidence="8">
        <name>Mg(2+)</name>
        <dbReference type="ChEBI" id="CHEBI:18420"/>
    </cofactor>
    <cofactor evidence="8">
        <name>Mn(2+)</name>
        <dbReference type="ChEBI" id="CHEBI:29035"/>
    </cofactor>
</comment>
<keyword evidence="7 8" id="KW-0464">Manganese</keyword>
<keyword evidence="8" id="KW-0234">DNA repair</keyword>
<comment type="function">
    <text evidence="8">Nuclease required for the repair of DNA interstrand cross-links (ICL). Acts as a 5'-3' exonuclease that anchors at a cut end of DNA and cleaves DNA successively at every third nucleotide, allowing to excise an ICL from one strand through flanking incisions.</text>
</comment>
<organism evidence="11 12">
    <name type="scientific">Dimargaris cristalligena</name>
    <dbReference type="NCBI Taxonomy" id="215637"/>
    <lineage>
        <taxon>Eukaryota</taxon>
        <taxon>Fungi</taxon>
        <taxon>Fungi incertae sedis</taxon>
        <taxon>Zoopagomycota</taxon>
        <taxon>Kickxellomycotina</taxon>
        <taxon>Dimargaritomycetes</taxon>
        <taxon>Dimargaritales</taxon>
        <taxon>Dimargaritaceae</taxon>
        <taxon>Dimargaris</taxon>
    </lineage>
</organism>
<accession>A0A4P9ZL88</accession>
<evidence type="ECO:0000256" key="1">
    <source>
        <dbReference type="ARBA" id="ARBA00000983"/>
    </source>
</evidence>
<dbReference type="GO" id="GO:0046872">
    <property type="term" value="F:metal ion binding"/>
    <property type="evidence" value="ECO:0007669"/>
    <property type="project" value="UniProtKB-KW"/>
</dbReference>
<evidence type="ECO:0000256" key="7">
    <source>
        <dbReference type="ARBA" id="ARBA00023211"/>
    </source>
</evidence>
<dbReference type="InterPro" id="IPR049126">
    <property type="entry name" value="FAN1-like_TPR"/>
</dbReference>
<keyword evidence="6 8" id="KW-0460">Magnesium</keyword>
<dbReference type="CDD" id="cd22326">
    <property type="entry name" value="FAN1-like"/>
    <property type="match status" value="1"/>
</dbReference>
<keyword evidence="5 8" id="KW-0378">Hydrolase</keyword>
<feature type="region of interest" description="Disordered" evidence="9">
    <location>
        <begin position="208"/>
        <end position="238"/>
    </location>
</feature>
<evidence type="ECO:0000256" key="8">
    <source>
        <dbReference type="RuleBase" id="RU365033"/>
    </source>
</evidence>
<dbReference type="GO" id="GO:0005634">
    <property type="term" value="C:nucleus"/>
    <property type="evidence" value="ECO:0007669"/>
    <property type="project" value="UniProtKB-SubCell"/>
</dbReference>
<comment type="similarity">
    <text evidence="2 8">Belongs to the FAN1 family.</text>
</comment>
<dbReference type="Proteomes" id="UP000268162">
    <property type="component" value="Unassembled WGS sequence"/>
</dbReference>
<evidence type="ECO:0000256" key="3">
    <source>
        <dbReference type="ARBA" id="ARBA00022722"/>
    </source>
</evidence>
<sequence>MSLVIDLTGDDEEPQSTESPVREPRPSTPSLSRTRSEEPTAIAKRQKLTRSDSSISTGGTTDPPALKQYYLDTFQTNLNTVLDGEQYLLNETELTYCSLFNSLSIPAQYLAVRLFLRKPDWTRQSQINYPEITDMATVVEELSSTTLPILLRGECEITSLEAHLQLLTLEELRTVCKPADTKTKLAKTRSGLIEQYVKLSRSQRTLSFFKPRKAPSPSPTSSSSNSPASQPSDTPLDRQSPWHAKVLKLLGPVVRLSPAVVEAFKRIVFIYHRRIEPFDSNSMTTSVMASIGRWNYPRYEVTRSHDLFADRNAYLLYEKFSHLQHDLYALVESDKTNSAVLLQVWETCQACLESWQICVAIEASLVTTATPPDPSNSATSITAADLNPGTPPTLPRLAYYKRRFTVGWVYTRILDFGTKVLAGLKLHQRECELIRQLLDQQVFCLGKRGPWYERLALIQTNYLADKGDPPERKTVAWQACRTTCLEGLQDPHSRQAVKSRLAKRLIRIEKGLELLPDKLYQGPGYELKEAPTITITGVRGGSHKNRPVYELESGEVCAVELLALDYYQRQGYRGFHSENGLYSTLAIYAWCDIPKLLIFIPFLIIMANIANPTRLHYRELQFGLLFWDILFAPYPGMFETPYQTHPLDLNTDAFYIDRATEIEAHLTVIETDYTDLIQRVWIAEQPRATRCIGVDWSFELSDLLEIAEAMGGKALVGICRNLARDYRHNRSGLPDLGIWNSENKTFKAVEVKGPGDTLSETQKTWIDILLTLGLDVELCIVKAAKDTPPQE</sequence>
<name>A0A4P9ZL88_9FUNG</name>
<reference evidence="12" key="1">
    <citation type="journal article" date="2018" name="Nat. Microbiol.">
        <title>Leveraging single-cell genomics to expand the fungal tree of life.</title>
        <authorList>
            <person name="Ahrendt S.R."/>
            <person name="Quandt C.A."/>
            <person name="Ciobanu D."/>
            <person name="Clum A."/>
            <person name="Salamov A."/>
            <person name="Andreopoulos B."/>
            <person name="Cheng J.F."/>
            <person name="Woyke T."/>
            <person name="Pelin A."/>
            <person name="Henrissat B."/>
            <person name="Reynolds N.K."/>
            <person name="Benny G.L."/>
            <person name="Smith M.E."/>
            <person name="James T.Y."/>
            <person name="Grigoriev I.V."/>
        </authorList>
    </citation>
    <scope>NUCLEOTIDE SEQUENCE [LARGE SCALE GENOMIC DNA]</scope>
    <source>
        <strain evidence="12">RSA 468</strain>
    </source>
</reference>
<evidence type="ECO:0000259" key="10">
    <source>
        <dbReference type="SMART" id="SM00990"/>
    </source>
</evidence>
<gene>
    <name evidence="11" type="ORF">BJ085DRAFT_34640</name>
</gene>
<dbReference type="InterPro" id="IPR011856">
    <property type="entry name" value="tRNA_endonuc-like_dom_sf"/>
</dbReference>
<dbReference type="GO" id="GO:0017108">
    <property type="term" value="F:5'-flap endonuclease activity"/>
    <property type="evidence" value="ECO:0007669"/>
    <property type="project" value="TreeGrafter"/>
</dbReference>
<dbReference type="AlphaFoldDB" id="A0A4P9ZL88"/>
<keyword evidence="4 8" id="KW-0479">Metal-binding</keyword>
<dbReference type="SMART" id="SM00990">
    <property type="entry name" value="VRR_NUC"/>
    <property type="match status" value="1"/>
</dbReference>
<dbReference type="EC" id="3.1.4.1" evidence="8"/>
<evidence type="ECO:0000256" key="9">
    <source>
        <dbReference type="SAM" id="MobiDB-lite"/>
    </source>
</evidence>
<dbReference type="InterPro" id="IPR049132">
    <property type="entry name" value="FAN1-like_euk"/>
</dbReference>
<dbReference type="GO" id="GO:0008409">
    <property type="term" value="F:5'-3' exonuclease activity"/>
    <property type="evidence" value="ECO:0007669"/>
    <property type="project" value="TreeGrafter"/>
</dbReference>
<feature type="region of interest" description="Disordered" evidence="9">
    <location>
        <begin position="1"/>
        <end position="62"/>
    </location>
</feature>
<dbReference type="PANTHER" id="PTHR15749:SF4">
    <property type="entry name" value="FANCONI-ASSOCIATED NUCLEASE 1"/>
    <property type="match status" value="1"/>
</dbReference>
<keyword evidence="8" id="KW-0227">DNA damage</keyword>
<evidence type="ECO:0000256" key="6">
    <source>
        <dbReference type="ARBA" id="ARBA00022842"/>
    </source>
</evidence>